<feature type="domain" description="Nucleotidyl transferase" evidence="1">
    <location>
        <begin position="3"/>
        <end position="177"/>
    </location>
</feature>
<evidence type="ECO:0000313" key="2">
    <source>
        <dbReference type="EMBL" id="RQP22096.1"/>
    </source>
</evidence>
<gene>
    <name evidence="2" type="ORF">DZC73_24110</name>
</gene>
<dbReference type="EMBL" id="QUSW01000008">
    <property type="protein sequence ID" value="RQP22096.1"/>
    <property type="molecule type" value="Genomic_DNA"/>
</dbReference>
<dbReference type="OrthoDB" id="9788272at2"/>
<keyword evidence="3" id="KW-1185">Reference proteome</keyword>
<sequence>MQVVILAGGKGTRAYPFTEYLPKPMMPVGGKPILVQIMHLFAAAGHREFILSIGHRKEVILDYFAHKDNDLDITIVDTGEETDTAGRIYNLRHLLRDQFMATYGDGLCDVPMDKLVEFHNSHGGLATLTSVPLQSQYGTVEFGDNNEVTGFKEKPRLNSHWINAGFFVMNKEIFNHWEGGNLEREVFPKLVKNKQLFTYRHDGFFKSMDTYKDQQELEEMLSKNELVPVTNHAQHTEFYRYYDHRDIKAPA</sequence>
<name>A0A3N7HM27_9BURK</name>
<dbReference type="PANTHER" id="PTHR47183">
    <property type="entry name" value="GLUCOSE-1-PHOSPHATE CYTIDYLYLTRANSFERASE-RELATED"/>
    <property type="match status" value="1"/>
</dbReference>
<reference evidence="2 3" key="2">
    <citation type="submission" date="2018-12" db="EMBL/GenBank/DDBJ databases">
        <title>Rhizobacter gummiphilus sp. nov., a rubber-degrading bacterium isolated from the soil of a botanical garden in Japan.</title>
        <authorList>
            <person name="Shunsuke S.S."/>
        </authorList>
    </citation>
    <scope>NUCLEOTIDE SEQUENCE [LARGE SCALE GENOMIC DNA]</scope>
    <source>
        <strain evidence="2 3">S-16</strain>
    </source>
</reference>
<dbReference type="InterPro" id="IPR005835">
    <property type="entry name" value="NTP_transferase_dom"/>
</dbReference>
<dbReference type="InterPro" id="IPR013446">
    <property type="entry name" value="G1P_cyt_trans-like"/>
</dbReference>
<dbReference type="Proteomes" id="UP000267464">
    <property type="component" value="Unassembled WGS sequence"/>
</dbReference>
<comment type="caution">
    <text evidence="2">The sequence shown here is derived from an EMBL/GenBank/DDBJ whole genome shotgun (WGS) entry which is preliminary data.</text>
</comment>
<keyword evidence="2" id="KW-0808">Transferase</keyword>
<accession>A0A3N7HM27</accession>
<dbReference type="Pfam" id="PF00483">
    <property type="entry name" value="NTP_transferase"/>
    <property type="match status" value="1"/>
</dbReference>
<reference evidence="2 3" key="1">
    <citation type="submission" date="2018-08" db="EMBL/GenBank/DDBJ databases">
        <authorList>
            <person name="Khan S.A."/>
            <person name="Jeon C.O."/>
            <person name="Chun B.H."/>
            <person name="Jeong S.E."/>
        </authorList>
    </citation>
    <scope>NUCLEOTIDE SEQUENCE [LARGE SCALE GENOMIC DNA]</scope>
    <source>
        <strain evidence="2 3">S-16</strain>
    </source>
</reference>
<protein>
    <submittedName>
        <fullName evidence="2">Nucleotidyl transferase</fullName>
    </submittedName>
</protein>
<dbReference type="InterPro" id="IPR029044">
    <property type="entry name" value="Nucleotide-diphossugar_trans"/>
</dbReference>
<evidence type="ECO:0000313" key="3">
    <source>
        <dbReference type="Proteomes" id="UP000267464"/>
    </source>
</evidence>
<dbReference type="RefSeq" id="WP_124542941.1">
    <property type="nucleotide sequence ID" value="NZ_QUSW01000008.1"/>
</dbReference>
<dbReference type="Gene3D" id="3.90.550.10">
    <property type="entry name" value="Spore Coat Polysaccharide Biosynthesis Protein SpsA, Chain A"/>
    <property type="match status" value="1"/>
</dbReference>
<organism evidence="2 3">
    <name type="scientific">Piscinibacter terrae</name>
    <dbReference type="NCBI Taxonomy" id="2496871"/>
    <lineage>
        <taxon>Bacteria</taxon>
        <taxon>Pseudomonadati</taxon>
        <taxon>Pseudomonadota</taxon>
        <taxon>Betaproteobacteria</taxon>
        <taxon>Burkholderiales</taxon>
        <taxon>Sphaerotilaceae</taxon>
        <taxon>Piscinibacter</taxon>
    </lineage>
</organism>
<dbReference type="PANTHER" id="PTHR47183:SF3">
    <property type="entry name" value="TRANSFERASE"/>
    <property type="match status" value="1"/>
</dbReference>
<proteinExistence type="predicted"/>
<evidence type="ECO:0000259" key="1">
    <source>
        <dbReference type="Pfam" id="PF00483"/>
    </source>
</evidence>
<dbReference type="SUPFAM" id="SSF53448">
    <property type="entry name" value="Nucleotide-diphospho-sugar transferases"/>
    <property type="match status" value="1"/>
</dbReference>
<dbReference type="AlphaFoldDB" id="A0A3N7HM27"/>
<dbReference type="GO" id="GO:0047343">
    <property type="term" value="F:glucose-1-phosphate cytidylyltransferase activity"/>
    <property type="evidence" value="ECO:0007669"/>
    <property type="project" value="InterPro"/>
</dbReference>